<dbReference type="InterPro" id="IPR036390">
    <property type="entry name" value="WH_DNA-bd_sf"/>
</dbReference>
<proteinExistence type="predicted"/>
<reference evidence="1 2" key="1">
    <citation type="submission" date="2019-10" db="EMBL/GenBank/DDBJ databases">
        <title>Prolixibacter strains distinguished by the presence of nitrate reductase genes were adept at nitrate-dependent anaerobic corrosion of metallic iron and carbon steel.</title>
        <authorList>
            <person name="Iino T."/>
            <person name="Shono N."/>
            <person name="Ito K."/>
            <person name="Nakamura R."/>
            <person name="Sueoka K."/>
            <person name="Harayama S."/>
            <person name="Ohkuma M."/>
        </authorList>
    </citation>
    <scope>NUCLEOTIDE SEQUENCE [LARGE SCALE GENOMIC DNA]</scope>
    <source>
        <strain evidence="1 2">JCM 13498</strain>
    </source>
</reference>
<comment type="caution">
    <text evidence="1">The sequence shown here is derived from an EMBL/GenBank/DDBJ whole genome shotgun (WGS) entry which is preliminary data.</text>
</comment>
<dbReference type="OrthoDB" id="9793352at2"/>
<dbReference type="Proteomes" id="UP000391834">
    <property type="component" value="Unassembled WGS sequence"/>
</dbReference>
<name>A0A5M4B1I4_9BACT</name>
<dbReference type="EMBL" id="BLAX01000001">
    <property type="protein sequence ID" value="GET33771.1"/>
    <property type="molecule type" value="Genomic_DNA"/>
</dbReference>
<evidence type="ECO:0000313" key="2">
    <source>
        <dbReference type="Proteomes" id="UP000391834"/>
    </source>
</evidence>
<keyword evidence="2" id="KW-1185">Reference proteome</keyword>
<dbReference type="AlphaFoldDB" id="A0A5M4B1I4"/>
<organism evidence="1 2">
    <name type="scientific">Prolixibacter bellariivorans</name>
    <dbReference type="NCBI Taxonomy" id="314319"/>
    <lineage>
        <taxon>Bacteria</taxon>
        <taxon>Pseudomonadati</taxon>
        <taxon>Bacteroidota</taxon>
        <taxon>Bacteroidia</taxon>
        <taxon>Marinilabiliales</taxon>
        <taxon>Prolixibacteraceae</taxon>
        <taxon>Prolixibacter</taxon>
    </lineage>
</organism>
<dbReference type="RefSeq" id="WP_025864470.1">
    <property type="nucleotide sequence ID" value="NZ_BLAX01000001.1"/>
</dbReference>
<dbReference type="SUPFAM" id="SSF46785">
    <property type="entry name" value="Winged helix' DNA-binding domain"/>
    <property type="match status" value="1"/>
</dbReference>
<protein>
    <submittedName>
        <fullName evidence="1">Transcriptional regulator</fullName>
    </submittedName>
</protein>
<accession>A0A5M4B1I4</accession>
<sequence length="180" mass="20468">MLESLITSQTRIKLLLKFFLNSSTSSYLRGLADEFNESSNAIRVELNRFEQAGLLTSSFDGNKKMFTANTKHPLFRDIHNILMKHVGVDRVVNDLISKLGHVSRAWLTGEMAAGRDSRIIDIILVGENIDRNYLGRLTSSAEKMTGRKIRTLSITPEEEPEYLKSEKNALLLWEGNEREL</sequence>
<evidence type="ECO:0000313" key="1">
    <source>
        <dbReference type="EMBL" id="GET33771.1"/>
    </source>
</evidence>
<gene>
    <name evidence="1" type="ORF">PbJCM13498_26340</name>
</gene>